<keyword evidence="4" id="KW-0690">Ribosome biogenesis</keyword>
<keyword evidence="8" id="KW-0539">Nucleus</keyword>
<evidence type="ECO:0000256" key="10">
    <source>
        <dbReference type="PROSITE-ProRule" id="PRU00042"/>
    </source>
</evidence>
<feature type="region of interest" description="Disordered" evidence="11">
    <location>
        <begin position="93"/>
        <end position="129"/>
    </location>
</feature>
<dbReference type="PANTHER" id="PTHR46095">
    <property type="entry name" value="ZINC FINGER PROTEIN 593"/>
    <property type="match status" value="1"/>
</dbReference>
<dbReference type="EMBL" id="JAEPRD010000076">
    <property type="protein sequence ID" value="KAG2201025.1"/>
    <property type="molecule type" value="Genomic_DNA"/>
</dbReference>
<dbReference type="FunFam" id="3.30.160.60:FF:000299">
    <property type="entry name" value="Zinc finger protein 593"/>
    <property type="match status" value="1"/>
</dbReference>
<dbReference type="GO" id="GO:0005737">
    <property type="term" value="C:cytoplasm"/>
    <property type="evidence" value="ECO:0007669"/>
    <property type="project" value="UniProtKB-SubCell"/>
</dbReference>
<sequence length="129" mass="15206">MYTRLRHKRNHHGIRDNYRRQRTRAYTRDLDQIQDDLKPENAEKKKNQAIDTDLPGLGQHYCIECARHFISEAHYAEHLKSKLHKRRLKKLEDEPYTQEEADRAAGISKPDNGKKGGRVLKTQDAVMED</sequence>
<dbReference type="SUPFAM" id="SSF57667">
    <property type="entry name" value="beta-beta-alpha zinc fingers"/>
    <property type="match status" value="1"/>
</dbReference>
<accession>A0A8H7QZC1</accession>
<dbReference type="GO" id="GO:0003676">
    <property type="term" value="F:nucleic acid binding"/>
    <property type="evidence" value="ECO:0007669"/>
    <property type="project" value="InterPro"/>
</dbReference>
<evidence type="ECO:0000256" key="4">
    <source>
        <dbReference type="ARBA" id="ARBA00022517"/>
    </source>
</evidence>
<keyword evidence="7" id="KW-0862">Zinc</keyword>
<evidence type="ECO:0000256" key="6">
    <source>
        <dbReference type="ARBA" id="ARBA00022771"/>
    </source>
</evidence>
<dbReference type="InterPro" id="IPR003604">
    <property type="entry name" value="Matrin/U1-like-C_Znf_C2H2"/>
</dbReference>
<dbReference type="PANTHER" id="PTHR46095:SF1">
    <property type="entry name" value="ZINC FINGER PROTEIN 593"/>
    <property type="match status" value="1"/>
</dbReference>
<dbReference type="PROSITE" id="PS50157">
    <property type="entry name" value="ZINC_FINGER_C2H2_2"/>
    <property type="match status" value="1"/>
</dbReference>
<dbReference type="Gene3D" id="3.30.160.60">
    <property type="entry name" value="Classic Zinc Finger"/>
    <property type="match status" value="1"/>
</dbReference>
<dbReference type="Pfam" id="PF12171">
    <property type="entry name" value="zf-C2H2_jaz"/>
    <property type="match status" value="1"/>
</dbReference>
<dbReference type="SMART" id="SM00451">
    <property type="entry name" value="ZnF_U1"/>
    <property type="match status" value="1"/>
</dbReference>
<dbReference type="GO" id="GO:0042254">
    <property type="term" value="P:ribosome biogenesis"/>
    <property type="evidence" value="ECO:0007669"/>
    <property type="project" value="UniProtKB-KW"/>
</dbReference>
<feature type="compositionally biased region" description="Basic and acidic residues" evidence="11">
    <location>
        <begin position="34"/>
        <end position="48"/>
    </location>
</feature>
<evidence type="ECO:0000256" key="1">
    <source>
        <dbReference type="ARBA" id="ARBA00004123"/>
    </source>
</evidence>
<dbReference type="InterPro" id="IPR013087">
    <property type="entry name" value="Znf_C2H2_type"/>
</dbReference>
<dbReference type="InterPro" id="IPR036236">
    <property type="entry name" value="Znf_C2H2_sf"/>
</dbReference>
<keyword evidence="14" id="KW-1185">Reference proteome</keyword>
<dbReference type="InterPro" id="IPR051879">
    <property type="entry name" value="C2H2-ZF_Maturation_Protein"/>
</dbReference>
<comment type="caution">
    <text evidence="13">The sequence shown here is derived from an EMBL/GenBank/DDBJ whole genome shotgun (WGS) entry which is preliminary data.</text>
</comment>
<dbReference type="PROSITE" id="PS00028">
    <property type="entry name" value="ZINC_FINGER_C2H2_1"/>
    <property type="match status" value="1"/>
</dbReference>
<dbReference type="GO" id="GO:0008270">
    <property type="term" value="F:zinc ion binding"/>
    <property type="evidence" value="ECO:0007669"/>
    <property type="project" value="UniProtKB-KW"/>
</dbReference>
<evidence type="ECO:0000256" key="9">
    <source>
        <dbReference type="ARBA" id="ARBA00038064"/>
    </source>
</evidence>
<evidence type="ECO:0000313" key="14">
    <source>
        <dbReference type="Proteomes" id="UP000603453"/>
    </source>
</evidence>
<reference evidence="13" key="1">
    <citation type="submission" date="2020-12" db="EMBL/GenBank/DDBJ databases">
        <title>Metabolic potential, ecology and presence of endohyphal bacteria is reflected in genomic diversity of Mucoromycotina.</title>
        <authorList>
            <person name="Muszewska A."/>
            <person name="Okrasinska A."/>
            <person name="Steczkiewicz K."/>
            <person name="Drgas O."/>
            <person name="Orlowska M."/>
            <person name="Perlinska-Lenart U."/>
            <person name="Aleksandrzak-Piekarczyk T."/>
            <person name="Szatraj K."/>
            <person name="Zielenkiewicz U."/>
            <person name="Pilsyk S."/>
            <person name="Malc E."/>
            <person name="Mieczkowski P."/>
            <person name="Kruszewska J.S."/>
            <person name="Biernat P."/>
            <person name="Pawlowska J."/>
        </authorList>
    </citation>
    <scope>NUCLEOTIDE SEQUENCE</scope>
    <source>
        <strain evidence="13">WA0000017839</strain>
    </source>
</reference>
<comment type="similarity">
    <text evidence="9">Belongs to the ZNF593/BUD20 C2H2-type zinc-finger protein family.</text>
</comment>
<organism evidence="13 14">
    <name type="scientific">Mucor saturninus</name>
    <dbReference type="NCBI Taxonomy" id="64648"/>
    <lineage>
        <taxon>Eukaryota</taxon>
        <taxon>Fungi</taxon>
        <taxon>Fungi incertae sedis</taxon>
        <taxon>Mucoromycota</taxon>
        <taxon>Mucoromycotina</taxon>
        <taxon>Mucoromycetes</taxon>
        <taxon>Mucorales</taxon>
        <taxon>Mucorineae</taxon>
        <taxon>Mucoraceae</taxon>
        <taxon>Mucor</taxon>
    </lineage>
</organism>
<evidence type="ECO:0000313" key="13">
    <source>
        <dbReference type="EMBL" id="KAG2201025.1"/>
    </source>
</evidence>
<evidence type="ECO:0000256" key="2">
    <source>
        <dbReference type="ARBA" id="ARBA00004496"/>
    </source>
</evidence>
<dbReference type="Proteomes" id="UP000603453">
    <property type="component" value="Unassembled WGS sequence"/>
</dbReference>
<feature type="domain" description="C2H2-type" evidence="12">
    <location>
        <begin position="60"/>
        <end position="89"/>
    </location>
</feature>
<evidence type="ECO:0000256" key="8">
    <source>
        <dbReference type="ARBA" id="ARBA00023242"/>
    </source>
</evidence>
<gene>
    <name evidence="13" type="ORF">INT47_006569</name>
</gene>
<evidence type="ECO:0000256" key="7">
    <source>
        <dbReference type="ARBA" id="ARBA00022833"/>
    </source>
</evidence>
<keyword evidence="5" id="KW-0479">Metal-binding</keyword>
<evidence type="ECO:0000259" key="12">
    <source>
        <dbReference type="PROSITE" id="PS50157"/>
    </source>
</evidence>
<comment type="subcellular location">
    <subcellularLocation>
        <location evidence="2">Cytoplasm</location>
    </subcellularLocation>
    <subcellularLocation>
        <location evidence="1">Nucleus</location>
    </subcellularLocation>
</comment>
<keyword evidence="3" id="KW-0963">Cytoplasm</keyword>
<dbReference type="InterPro" id="IPR022755">
    <property type="entry name" value="Znf_C2H2_jaz"/>
</dbReference>
<dbReference type="GO" id="GO:0043021">
    <property type="term" value="F:ribonucleoprotein complex binding"/>
    <property type="evidence" value="ECO:0007669"/>
    <property type="project" value="UniProtKB-ARBA"/>
</dbReference>
<protein>
    <recommendedName>
        <fullName evidence="12">C2H2-type domain-containing protein</fullName>
    </recommendedName>
</protein>
<evidence type="ECO:0000256" key="11">
    <source>
        <dbReference type="SAM" id="MobiDB-lite"/>
    </source>
</evidence>
<feature type="region of interest" description="Disordered" evidence="11">
    <location>
        <begin position="34"/>
        <end position="53"/>
    </location>
</feature>
<name>A0A8H7QZC1_9FUNG</name>
<dbReference type="OrthoDB" id="24683at2759"/>
<keyword evidence="6 10" id="KW-0863">Zinc-finger</keyword>
<proteinExistence type="inferred from homology"/>
<dbReference type="GO" id="GO:0005634">
    <property type="term" value="C:nucleus"/>
    <property type="evidence" value="ECO:0007669"/>
    <property type="project" value="UniProtKB-SubCell"/>
</dbReference>
<evidence type="ECO:0000256" key="3">
    <source>
        <dbReference type="ARBA" id="ARBA00022490"/>
    </source>
</evidence>
<dbReference type="AlphaFoldDB" id="A0A8H7QZC1"/>
<evidence type="ECO:0000256" key="5">
    <source>
        <dbReference type="ARBA" id="ARBA00022723"/>
    </source>
</evidence>